<evidence type="ECO:0000256" key="2">
    <source>
        <dbReference type="SAM" id="SignalP"/>
    </source>
</evidence>
<dbReference type="Proteomes" id="UP000274131">
    <property type="component" value="Unassembled WGS sequence"/>
</dbReference>
<evidence type="ECO:0000313" key="3">
    <source>
        <dbReference type="EMBL" id="VDD86278.1"/>
    </source>
</evidence>
<keyword evidence="1" id="KW-1133">Transmembrane helix</keyword>
<dbReference type="AlphaFoldDB" id="A0A0N4UW63"/>
<feature type="transmembrane region" description="Helical" evidence="1">
    <location>
        <begin position="253"/>
        <end position="275"/>
    </location>
</feature>
<accession>A0A0N4UW63</accession>
<keyword evidence="4" id="KW-1185">Reference proteome</keyword>
<dbReference type="OrthoDB" id="5835752at2759"/>
<reference evidence="5" key="1">
    <citation type="submission" date="2017-02" db="UniProtKB">
        <authorList>
            <consortium name="WormBaseParasite"/>
        </authorList>
    </citation>
    <scope>IDENTIFICATION</scope>
</reference>
<feature type="chain" id="PRO_5043122464" evidence="2">
    <location>
        <begin position="18"/>
        <end position="276"/>
    </location>
</feature>
<organism evidence="5">
    <name type="scientific">Enterobius vermicularis</name>
    <name type="common">Human pinworm</name>
    <dbReference type="NCBI Taxonomy" id="51028"/>
    <lineage>
        <taxon>Eukaryota</taxon>
        <taxon>Metazoa</taxon>
        <taxon>Ecdysozoa</taxon>
        <taxon>Nematoda</taxon>
        <taxon>Chromadorea</taxon>
        <taxon>Rhabditida</taxon>
        <taxon>Spirurina</taxon>
        <taxon>Oxyuridomorpha</taxon>
        <taxon>Oxyuroidea</taxon>
        <taxon>Oxyuridae</taxon>
        <taxon>Enterobius</taxon>
    </lineage>
</organism>
<name>A0A0N4UW63_ENTVE</name>
<feature type="signal peptide" evidence="2">
    <location>
        <begin position="1"/>
        <end position="17"/>
    </location>
</feature>
<proteinExistence type="predicted"/>
<keyword evidence="1" id="KW-0812">Transmembrane</keyword>
<keyword evidence="1" id="KW-0472">Membrane</keyword>
<sequence length="276" mass="30785">MLTLLLLTFFHLPNSISQNINQCVECASPGLQHRWALTGFSREYGDNLFTSNCAEAVGWKGFTACDGQCITYMFEDPDASYVKDRNLVIRGCLEKLLDEDLSNRQASNTTSSLCEYDKDFQRLNSQGEMISTKVVSIICSGNLCNGRGITFEDPCKGYTADTSASVPIKCYQCQGENENCHTAKKICSKKYCYKGTIDFHGSKSVYKTCADFNPFGNSAECGQFSTQVTPMNTATVQTTVSHCFCNDKPYCNFAYQSHPFIYQLILVSIILFAIIF</sequence>
<gene>
    <name evidence="3" type="ORF">EVEC_LOCUS1421</name>
</gene>
<protein>
    <submittedName>
        <fullName evidence="5">Urokinase plasminogen activator surface receptor-like</fullName>
    </submittedName>
</protein>
<keyword evidence="2" id="KW-0732">Signal</keyword>
<evidence type="ECO:0000313" key="4">
    <source>
        <dbReference type="Proteomes" id="UP000274131"/>
    </source>
</evidence>
<dbReference type="WBParaSite" id="EVEC_0000171301-mRNA-1">
    <property type="protein sequence ID" value="EVEC_0000171301-mRNA-1"/>
    <property type="gene ID" value="EVEC_0000171301"/>
</dbReference>
<evidence type="ECO:0000313" key="5">
    <source>
        <dbReference type="WBParaSite" id="EVEC_0000171301-mRNA-1"/>
    </source>
</evidence>
<evidence type="ECO:0000256" key="1">
    <source>
        <dbReference type="SAM" id="Phobius"/>
    </source>
</evidence>
<reference evidence="3 4" key="2">
    <citation type="submission" date="2018-10" db="EMBL/GenBank/DDBJ databases">
        <authorList>
            <consortium name="Pathogen Informatics"/>
        </authorList>
    </citation>
    <scope>NUCLEOTIDE SEQUENCE [LARGE SCALE GENOMIC DNA]</scope>
</reference>
<dbReference type="EMBL" id="UXUI01007209">
    <property type="protein sequence ID" value="VDD86278.1"/>
    <property type="molecule type" value="Genomic_DNA"/>
</dbReference>